<dbReference type="Gene3D" id="2.70.98.10">
    <property type="match status" value="4"/>
</dbReference>
<proteinExistence type="inferred from homology"/>
<comment type="caution">
    <text evidence="6">The sequence shown here is derived from an EMBL/GenBank/DDBJ whole genome shotgun (WGS) entry which is preliminary data.</text>
</comment>
<comment type="similarity">
    <text evidence="2">Belongs to the glucose-6-phosphate 1-epimerase family.</text>
</comment>
<dbReference type="PANTHER" id="PTHR11122:SF33">
    <property type="entry name" value="GLUCOSE-6-PHOSPHATE 1-EPIMERASE"/>
    <property type="match status" value="1"/>
</dbReference>
<dbReference type="EC" id="5.1.3.15" evidence="3"/>
<keyword evidence="4" id="KW-0413">Isomerase</keyword>
<evidence type="ECO:0000313" key="6">
    <source>
        <dbReference type="EMBL" id="KAF3508651.1"/>
    </source>
</evidence>
<evidence type="ECO:0000256" key="3">
    <source>
        <dbReference type="ARBA" id="ARBA00012083"/>
    </source>
</evidence>
<evidence type="ECO:0000256" key="5">
    <source>
        <dbReference type="SAM" id="MobiDB-lite"/>
    </source>
</evidence>
<evidence type="ECO:0000256" key="2">
    <source>
        <dbReference type="ARBA" id="ARBA00005866"/>
    </source>
</evidence>
<reference evidence="6" key="1">
    <citation type="submission" date="2019-12" db="EMBL/GenBank/DDBJ databases">
        <title>Genome sequencing and annotation of Brassica cretica.</title>
        <authorList>
            <person name="Studholme D.J."/>
            <person name="Sarris P."/>
        </authorList>
    </citation>
    <scope>NUCLEOTIDE SEQUENCE</scope>
    <source>
        <strain evidence="6">PFS-109/04</strain>
        <tissue evidence="6">Leaf</tissue>
    </source>
</reference>
<dbReference type="EMBL" id="QGKX02001521">
    <property type="protein sequence ID" value="KAF3508651.1"/>
    <property type="molecule type" value="Genomic_DNA"/>
</dbReference>
<dbReference type="PANTHER" id="PTHR11122">
    <property type="entry name" value="APOSPORY-ASSOCIATED PROTEIN C-RELATED"/>
    <property type="match status" value="1"/>
</dbReference>
<evidence type="ECO:0000313" key="7">
    <source>
        <dbReference type="Proteomes" id="UP000712600"/>
    </source>
</evidence>
<sequence>MISVDHMWLLEWKRGTGGNPLVRGIRSRLSRPKSMPLNTVVNGRDGSSRIVLSEPSGSRAEVSLYGGQVVSWKNERREQLLYMSTKAQMKPPKAIRGGLPICFPQFGNFGALERHGFARNRFWSFDNDPSPLPPANQQSTVDLVLKSTEDDLKIWPHSFELRVRISISPGKLTIIPRVRNTDPKAFSFMFALRLPSSSSSSSSSSLPTETKFSENQTEPSSKQFKLEWKRGKGGNPLVRGIRSRLLRPKSMPLNTVVNARDGSSRVVLSEPSGSYAEVSLYGGQVVSWKNERREQLLYMSTKAQMKPPKAIRGGLPICFPQFGNFGALERHGFARNRFWSFDNDPSPLPPANQQSTVDLVLKSTEDDLKIWPHSFELRVRISISPGKLTIIPRAQMKPPKAIRGGLPICFPQFGNFGALERHGFARNRFWSFDNDPSPLPPANQQSTVDLVLKSTEDDLKIWPHSFELRVRISISPGKLTIIPRVRNTDPKAFSFMFALRNYLYVSDISEVRVEGLETLDYLDNLMRRERFTEQADAITFDGEIDRVYLNTPTKIAIIDHERKRTIELRKEGMPNAVVWNPWDKKAKSIADMGDEDYTTMLCVDSGAIETPILLKPCEEWRGRQELSIVSSSYCSGQLDPRKVSLYGGQVVSWKNERREQLLYMSTKAQMKPPKAIRGGLPICFPQFGNFGALERHGFARNRFWSFDNDPSPLPPANQQSTVDLVLKSTEDDLKIWPHSFELRVRISISPGKLTIIPRVRNTDPKAFSFMFALRNYLYVSDISEVRVEGLETLDYLDNLMRRERFTEQADAITFDGEIDRVYLNTPTKIAIIDHERKRTIELRKEGMPNAVVWNPWDKKAKSTADMGDEDYTTMLCVDSGAIETPILLKPCEEWRGRQELSIVSSSYCSGQLDPRKVLYGDH</sequence>
<dbReference type="Proteomes" id="UP000712600">
    <property type="component" value="Unassembled WGS sequence"/>
</dbReference>
<dbReference type="GO" id="GO:0005737">
    <property type="term" value="C:cytoplasm"/>
    <property type="evidence" value="ECO:0007669"/>
    <property type="project" value="TreeGrafter"/>
</dbReference>
<evidence type="ECO:0000256" key="1">
    <source>
        <dbReference type="ARBA" id="ARBA00001096"/>
    </source>
</evidence>
<dbReference type="CDD" id="cd09020">
    <property type="entry name" value="D-hex-6-P-epi_like"/>
    <property type="match status" value="2"/>
</dbReference>
<feature type="region of interest" description="Disordered" evidence="5">
    <location>
        <begin position="195"/>
        <end position="224"/>
    </location>
</feature>
<dbReference type="Pfam" id="PF01263">
    <property type="entry name" value="Aldose_epim"/>
    <property type="match status" value="3"/>
</dbReference>
<name>A0A8S9P357_BRACR</name>
<dbReference type="AlphaFoldDB" id="A0A8S9P357"/>
<protein>
    <recommendedName>
        <fullName evidence="3">glucose-6-phosphate 1-epimerase</fullName>
        <ecNumber evidence="3">5.1.3.15</ecNumber>
    </recommendedName>
</protein>
<feature type="compositionally biased region" description="Low complexity" evidence="5">
    <location>
        <begin position="196"/>
        <end position="205"/>
    </location>
</feature>
<dbReference type="InterPro" id="IPR008183">
    <property type="entry name" value="Aldose_1/G6P_1-epimerase"/>
</dbReference>
<dbReference type="InterPro" id="IPR014718">
    <property type="entry name" value="GH-type_carb-bd"/>
</dbReference>
<dbReference type="GO" id="GO:0047938">
    <property type="term" value="F:glucose-6-phosphate 1-epimerase activity"/>
    <property type="evidence" value="ECO:0007669"/>
    <property type="project" value="UniProtKB-EC"/>
</dbReference>
<gene>
    <name evidence="6" type="ORF">F2Q69_00000586</name>
</gene>
<organism evidence="6 7">
    <name type="scientific">Brassica cretica</name>
    <name type="common">Mustard</name>
    <dbReference type="NCBI Taxonomy" id="69181"/>
    <lineage>
        <taxon>Eukaryota</taxon>
        <taxon>Viridiplantae</taxon>
        <taxon>Streptophyta</taxon>
        <taxon>Embryophyta</taxon>
        <taxon>Tracheophyta</taxon>
        <taxon>Spermatophyta</taxon>
        <taxon>Magnoliopsida</taxon>
        <taxon>eudicotyledons</taxon>
        <taxon>Gunneridae</taxon>
        <taxon>Pentapetalae</taxon>
        <taxon>rosids</taxon>
        <taxon>malvids</taxon>
        <taxon>Brassicales</taxon>
        <taxon>Brassicaceae</taxon>
        <taxon>Brassiceae</taxon>
        <taxon>Brassica</taxon>
    </lineage>
</organism>
<feature type="compositionally biased region" description="Polar residues" evidence="5">
    <location>
        <begin position="206"/>
        <end position="223"/>
    </location>
</feature>
<comment type="catalytic activity">
    <reaction evidence="1">
        <text>alpha-D-glucose 6-phosphate = beta-D-glucose 6-phosphate</text>
        <dbReference type="Rhea" id="RHEA:16249"/>
        <dbReference type="ChEBI" id="CHEBI:58225"/>
        <dbReference type="ChEBI" id="CHEBI:58247"/>
        <dbReference type="EC" id="5.1.3.15"/>
    </reaction>
</comment>
<dbReference type="InterPro" id="IPR011013">
    <property type="entry name" value="Gal_mutarotase_sf_dom"/>
</dbReference>
<dbReference type="InterPro" id="IPR025532">
    <property type="entry name" value="G6P_1-epimerase"/>
</dbReference>
<dbReference type="GO" id="GO:0030246">
    <property type="term" value="F:carbohydrate binding"/>
    <property type="evidence" value="ECO:0007669"/>
    <property type="project" value="InterPro"/>
</dbReference>
<evidence type="ECO:0000256" key="4">
    <source>
        <dbReference type="ARBA" id="ARBA00023235"/>
    </source>
</evidence>
<dbReference type="GO" id="GO:0005975">
    <property type="term" value="P:carbohydrate metabolic process"/>
    <property type="evidence" value="ECO:0007669"/>
    <property type="project" value="InterPro"/>
</dbReference>
<accession>A0A8S9P357</accession>
<dbReference type="SUPFAM" id="SSF74650">
    <property type="entry name" value="Galactose mutarotase-like"/>
    <property type="match status" value="4"/>
</dbReference>